<feature type="transmembrane region" description="Helical" evidence="7">
    <location>
        <begin position="16"/>
        <end position="38"/>
    </location>
</feature>
<feature type="compositionally biased region" description="Low complexity" evidence="6">
    <location>
        <begin position="189"/>
        <end position="206"/>
    </location>
</feature>
<feature type="transmembrane region" description="Helical" evidence="7">
    <location>
        <begin position="58"/>
        <end position="78"/>
    </location>
</feature>
<feature type="domain" description="GtrA/DPMS transmembrane" evidence="8">
    <location>
        <begin position="18"/>
        <end position="168"/>
    </location>
</feature>
<feature type="transmembrane region" description="Helical" evidence="7">
    <location>
        <begin position="99"/>
        <end position="120"/>
    </location>
</feature>
<protein>
    <submittedName>
        <fullName evidence="9">Flippase GtrA</fullName>
    </submittedName>
</protein>
<dbReference type="InterPro" id="IPR007267">
    <property type="entry name" value="GtrA_DPMS_TM"/>
</dbReference>
<feature type="region of interest" description="Disordered" evidence="6">
    <location>
        <begin position="189"/>
        <end position="213"/>
    </location>
</feature>
<comment type="subcellular location">
    <subcellularLocation>
        <location evidence="1">Membrane</location>
        <topology evidence="1">Multi-pass membrane protein</topology>
    </subcellularLocation>
</comment>
<gene>
    <name evidence="9" type="ORF">FB473_002033</name>
</gene>
<proteinExistence type="inferred from homology"/>
<evidence type="ECO:0000313" key="10">
    <source>
        <dbReference type="Proteomes" id="UP000749311"/>
    </source>
</evidence>
<dbReference type="PANTHER" id="PTHR38459:SF1">
    <property type="entry name" value="PROPHAGE BACTOPRENOL-LINKED GLUCOSE TRANSLOCASE HOMOLOG"/>
    <property type="match status" value="1"/>
</dbReference>
<dbReference type="Proteomes" id="UP000749311">
    <property type="component" value="Unassembled WGS sequence"/>
</dbReference>
<keyword evidence="4 7" id="KW-1133">Transmembrane helix</keyword>
<name>A0ABX0SG83_9ACTN</name>
<dbReference type="RefSeq" id="WP_167167038.1">
    <property type="nucleotide sequence ID" value="NZ_BAAAOO010000013.1"/>
</dbReference>
<evidence type="ECO:0000256" key="1">
    <source>
        <dbReference type="ARBA" id="ARBA00004141"/>
    </source>
</evidence>
<evidence type="ECO:0000256" key="5">
    <source>
        <dbReference type="ARBA" id="ARBA00023136"/>
    </source>
</evidence>
<evidence type="ECO:0000256" key="2">
    <source>
        <dbReference type="ARBA" id="ARBA00009399"/>
    </source>
</evidence>
<evidence type="ECO:0000256" key="4">
    <source>
        <dbReference type="ARBA" id="ARBA00022989"/>
    </source>
</evidence>
<evidence type="ECO:0000259" key="8">
    <source>
        <dbReference type="Pfam" id="PF04138"/>
    </source>
</evidence>
<keyword evidence="3 7" id="KW-0812">Transmembrane</keyword>
<dbReference type="EMBL" id="JAAMOZ010000001">
    <property type="protein sequence ID" value="NIH57388.1"/>
    <property type="molecule type" value="Genomic_DNA"/>
</dbReference>
<reference evidence="9 10" key="1">
    <citation type="submission" date="2020-02" db="EMBL/GenBank/DDBJ databases">
        <title>Sequencing the genomes of 1000 actinobacteria strains.</title>
        <authorList>
            <person name="Klenk H.-P."/>
        </authorList>
    </citation>
    <scope>NUCLEOTIDE SEQUENCE [LARGE SCALE GENOMIC DNA]</scope>
    <source>
        <strain evidence="9 10">DSM 19609</strain>
    </source>
</reference>
<accession>A0ABX0SG83</accession>
<comment type="caution">
    <text evidence="9">The sequence shown here is derived from an EMBL/GenBank/DDBJ whole genome shotgun (WGS) entry which is preliminary data.</text>
</comment>
<dbReference type="PANTHER" id="PTHR38459">
    <property type="entry name" value="PROPHAGE BACTOPRENOL-LINKED GLUCOSE TRANSLOCASE HOMOLOG"/>
    <property type="match status" value="1"/>
</dbReference>
<evidence type="ECO:0000256" key="3">
    <source>
        <dbReference type="ARBA" id="ARBA00022692"/>
    </source>
</evidence>
<sequence>MSEQTRVGLTATVRQLVRFGVVGGSGVLVNLVVTYVMTQLNGGVSNDNRIVLELPGPYALRYTALVWIGGFLVANLWNFQLNRSWTFKREQTRGWWAEFWPFFIVGALAAAAGILIKVALTNPTSPIYLPDPPFNDHQGLRARAYWAQLITIVATMPINYVVNRVWTFRAIRPEATVDEKATAAIDVPAATPAATAPTDGARAGTPSGDGSLIGVLPADDSPIDLCLEADRVARASSPEVGAQ</sequence>
<evidence type="ECO:0000256" key="6">
    <source>
        <dbReference type="SAM" id="MobiDB-lite"/>
    </source>
</evidence>
<keyword evidence="10" id="KW-1185">Reference proteome</keyword>
<feature type="transmembrane region" description="Helical" evidence="7">
    <location>
        <begin position="144"/>
        <end position="162"/>
    </location>
</feature>
<evidence type="ECO:0000313" key="9">
    <source>
        <dbReference type="EMBL" id="NIH57388.1"/>
    </source>
</evidence>
<evidence type="ECO:0000256" key="7">
    <source>
        <dbReference type="SAM" id="Phobius"/>
    </source>
</evidence>
<dbReference type="Pfam" id="PF04138">
    <property type="entry name" value="GtrA_DPMS_TM"/>
    <property type="match status" value="1"/>
</dbReference>
<comment type="similarity">
    <text evidence="2">Belongs to the GtrA family.</text>
</comment>
<dbReference type="InterPro" id="IPR051401">
    <property type="entry name" value="GtrA_CellWall_Glycosyl"/>
</dbReference>
<keyword evidence="5 7" id="KW-0472">Membrane</keyword>
<organism evidence="9 10">
    <name type="scientific">Brooklawnia cerclae</name>
    <dbReference type="NCBI Taxonomy" id="349934"/>
    <lineage>
        <taxon>Bacteria</taxon>
        <taxon>Bacillati</taxon>
        <taxon>Actinomycetota</taxon>
        <taxon>Actinomycetes</taxon>
        <taxon>Propionibacteriales</taxon>
        <taxon>Propionibacteriaceae</taxon>
        <taxon>Brooklawnia</taxon>
    </lineage>
</organism>